<accession>A0AAJ7RB19</accession>
<dbReference type="GeneID" id="112493905"/>
<keyword evidence="2" id="KW-1185">Reference proteome</keyword>
<feature type="region of interest" description="Disordered" evidence="1">
    <location>
        <begin position="60"/>
        <end position="80"/>
    </location>
</feature>
<organism evidence="2 3">
    <name type="scientific">Cephus cinctus</name>
    <name type="common">Wheat stem sawfly</name>
    <dbReference type="NCBI Taxonomy" id="211228"/>
    <lineage>
        <taxon>Eukaryota</taxon>
        <taxon>Metazoa</taxon>
        <taxon>Ecdysozoa</taxon>
        <taxon>Arthropoda</taxon>
        <taxon>Hexapoda</taxon>
        <taxon>Insecta</taxon>
        <taxon>Pterygota</taxon>
        <taxon>Neoptera</taxon>
        <taxon>Endopterygota</taxon>
        <taxon>Hymenoptera</taxon>
        <taxon>Cephoidea</taxon>
        <taxon>Cephidae</taxon>
        <taxon>Cephus</taxon>
    </lineage>
</organism>
<sequence length="109" mass="12867">MKLFEVLEKIGFPTMEAGRAKERRKNRARKRQVLQLQLLIYMTEPISMLQAQLYQLEKLPLTMESRGPTTTTRSTAERKQDWNSYVDRKEVERDMLSHLGTLKLKDLTL</sequence>
<dbReference type="RefSeq" id="XP_024937660.1">
    <property type="nucleotide sequence ID" value="XM_025081892.1"/>
</dbReference>
<proteinExistence type="predicted"/>
<evidence type="ECO:0000256" key="1">
    <source>
        <dbReference type="SAM" id="MobiDB-lite"/>
    </source>
</evidence>
<gene>
    <name evidence="3" type="primary">LOC112493905</name>
</gene>
<dbReference type="AlphaFoldDB" id="A0AAJ7RB19"/>
<evidence type="ECO:0000313" key="2">
    <source>
        <dbReference type="Proteomes" id="UP000694920"/>
    </source>
</evidence>
<name>A0AAJ7RB19_CEPCN</name>
<evidence type="ECO:0000313" key="3">
    <source>
        <dbReference type="RefSeq" id="XP_024937660.1"/>
    </source>
</evidence>
<dbReference type="Proteomes" id="UP000694920">
    <property type="component" value="Unplaced"/>
</dbReference>
<reference evidence="3" key="1">
    <citation type="submission" date="2025-08" db="UniProtKB">
        <authorList>
            <consortium name="RefSeq"/>
        </authorList>
    </citation>
    <scope>IDENTIFICATION</scope>
</reference>
<dbReference type="KEGG" id="ccin:112493905"/>
<protein>
    <submittedName>
        <fullName evidence="3">Uncharacterized protein LOC112493905</fullName>
    </submittedName>
</protein>